<name>J9FUE1_9ZZZZ</name>
<reference evidence="1" key="1">
    <citation type="journal article" date="2012" name="PLoS ONE">
        <title>Gene sets for utilization of primary and secondary nutrition supplies in the distal gut of endangered iberian lynx.</title>
        <authorList>
            <person name="Alcaide M."/>
            <person name="Messina E."/>
            <person name="Richter M."/>
            <person name="Bargiela R."/>
            <person name="Peplies J."/>
            <person name="Huws S.A."/>
            <person name="Newbold C.J."/>
            <person name="Golyshin P.N."/>
            <person name="Simon M.A."/>
            <person name="Lopez G."/>
            <person name="Yakimov M.M."/>
            <person name="Ferrer M."/>
        </authorList>
    </citation>
    <scope>NUCLEOTIDE SEQUENCE</scope>
</reference>
<dbReference type="AlphaFoldDB" id="J9FUE1"/>
<comment type="caution">
    <text evidence="1">The sequence shown here is derived from an EMBL/GenBank/DDBJ whole genome shotgun (WGS) entry which is preliminary data.</text>
</comment>
<accession>J9FUE1</accession>
<proteinExistence type="predicted"/>
<protein>
    <submittedName>
        <fullName evidence="1">Uncharacterized protein</fullName>
    </submittedName>
</protein>
<dbReference type="EMBL" id="AMCI01008476">
    <property type="protein sequence ID" value="EJW90989.1"/>
    <property type="molecule type" value="Genomic_DNA"/>
</dbReference>
<organism evidence="1">
    <name type="scientific">gut metagenome</name>
    <dbReference type="NCBI Taxonomy" id="749906"/>
    <lineage>
        <taxon>unclassified sequences</taxon>
        <taxon>metagenomes</taxon>
        <taxon>organismal metagenomes</taxon>
    </lineage>
</organism>
<gene>
    <name evidence="1" type="ORF">EVA_20905</name>
</gene>
<evidence type="ECO:0000313" key="1">
    <source>
        <dbReference type="EMBL" id="EJW90989.1"/>
    </source>
</evidence>
<sequence length="37" mass="4367">MYLWAIRLLPEDIGLQQQETKSLQILILLPVQSVFLR</sequence>